<organism evidence="1 2">
    <name type="scientific">Pontibacter aquaedesilientis</name>
    <dbReference type="NCBI Taxonomy" id="2766980"/>
    <lineage>
        <taxon>Bacteria</taxon>
        <taxon>Pseudomonadati</taxon>
        <taxon>Bacteroidota</taxon>
        <taxon>Cytophagia</taxon>
        <taxon>Cytophagales</taxon>
        <taxon>Hymenobacteraceae</taxon>
        <taxon>Pontibacter</taxon>
    </lineage>
</organism>
<protein>
    <submittedName>
        <fullName evidence="1">Uncharacterized protein</fullName>
    </submittedName>
</protein>
<evidence type="ECO:0000313" key="1">
    <source>
        <dbReference type="EMBL" id="MBD1398354.1"/>
    </source>
</evidence>
<dbReference type="EMBL" id="JACXAJ010000008">
    <property type="protein sequence ID" value="MBD1398354.1"/>
    <property type="molecule type" value="Genomic_DNA"/>
</dbReference>
<name>A0ABR7XJ85_9BACT</name>
<dbReference type="Proteomes" id="UP000625551">
    <property type="component" value="Unassembled WGS sequence"/>
</dbReference>
<sequence length="260" mass="30369">MKLEEFLLFVESGELDRLEILAYIDHVTGNHKLDRLKALLEEVHYHTLNRKDQVEASYSDRINELEDQYIQQGKELPMKVIKFPKGGEEKILDTDKLLGGVITWDLYPLFDLQREIITKIKKATQVNSPHHQADTAHQQHPPTTITEFDFYYLLTDEGKKIYPIILELYTDVRLKKEYSIMLVVLSELGYLIYKHLTGQKELHRALETTFKKVGTRQLLVKYISNYSESNASAIERQEVDRHKQRLLDAIKNKTNLSANN</sequence>
<comment type="caution">
    <text evidence="1">The sequence shown here is derived from an EMBL/GenBank/DDBJ whole genome shotgun (WGS) entry which is preliminary data.</text>
</comment>
<accession>A0ABR7XJ85</accession>
<gene>
    <name evidence="1" type="ORF">H9Q13_14375</name>
</gene>
<reference evidence="1 2" key="1">
    <citation type="submission" date="2020-09" db="EMBL/GenBank/DDBJ databases">
        <title>Genome sequencing and assembly of Pontibacter sp.</title>
        <authorList>
            <person name="Chhetri G."/>
        </authorList>
    </citation>
    <scope>NUCLEOTIDE SEQUENCE [LARGE SCALE GENOMIC DNA]</scope>
    <source>
        <strain evidence="1 2">JH31</strain>
    </source>
</reference>
<keyword evidence="2" id="KW-1185">Reference proteome</keyword>
<dbReference type="RefSeq" id="WP_191184495.1">
    <property type="nucleotide sequence ID" value="NZ_JACXAJ010000008.1"/>
</dbReference>
<evidence type="ECO:0000313" key="2">
    <source>
        <dbReference type="Proteomes" id="UP000625551"/>
    </source>
</evidence>
<proteinExistence type="predicted"/>